<proteinExistence type="predicted"/>
<feature type="region of interest" description="Disordered" evidence="1">
    <location>
        <begin position="181"/>
        <end position="235"/>
    </location>
</feature>
<dbReference type="EMBL" id="JARJCW010000069">
    <property type="protein sequence ID" value="KAJ7199260.1"/>
    <property type="molecule type" value="Genomic_DNA"/>
</dbReference>
<evidence type="ECO:0000256" key="1">
    <source>
        <dbReference type="SAM" id="MobiDB-lite"/>
    </source>
</evidence>
<comment type="caution">
    <text evidence="2">The sequence shown here is derived from an EMBL/GenBank/DDBJ whole genome shotgun (WGS) entry which is preliminary data.</text>
</comment>
<evidence type="ECO:0000313" key="2">
    <source>
        <dbReference type="EMBL" id="KAJ7199260.1"/>
    </source>
</evidence>
<sequence length="432" mass="48800">MTIKTAQQFLREFSAKPEAWSAMLRTGARQSQRGSRSKRNAPQKDSAKRLEELQLLQPDTSIQPVLPTERSKDTRTPMEIEQLFQWVATVTEQFPDEDPRAAHNAPNRTLSIHQHLERNTQLLQRGLAEVMVSINRDKEPSLRTILHHPASLLEVLLPASFLERLHPASFWRTDPKGTPLPCFPEGGFRSNTADSASPSSFEPASSSAREAASTEATSSLCSSTSSSVSTSTTPPLESLLPNPYRSLTIASGCYRFELANVRSPPPLILTGKGSRREDLDFLLSRWDDTLSHWNSTRWLKTDLPMVEGQPIAMKYWPQLYKHNKAGGTAIWDKHKKRWLEAKQIVEEWNRVGATEQEKTEAFWSKFGDVSLPTIVDALRKSRLSEARDIAHLAMEEYGDSFTTVFSYQGKVMRNHQAIAKLYRKLQRASTST</sequence>
<feature type="compositionally biased region" description="Low complexity" evidence="1">
    <location>
        <begin position="195"/>
        <end position="235"/>
    </location>
</feature>
<keyword evidence="3" id="KW-1185">Reference proteome</keyword>
<accession>A0AAD6V0W3</accession>
<evidence type="ECO:0000313" key="3">
    <source>
        <dbReference type="Proteomes" id="UP001219525"/>
    </source>
</evidence>
<feature type="region of interest" description="Disordered" evidence="1">
    <location>
        <begin position="23"/>
        <end position="50"/>
    </location>
</feature>
<organism evidence="2 3">
    <name type="scientific">Mycena pura</name>
    <dbReference type="NCBI Taxonomy" id="153505"/>
    <lineage>
        <taxon>Eukaryota</taxon>
        <taxon>Fungi</taxon>
        <taxon>Dikarya</taxon>
        <taxon>Basidiomycota</taxon>
        <taxon>Agaricomycotina</taxon>
        <taxon>Agaricomycetes</taxon>
        <taxon>Agaricomycetidae</taxon>
        <taxon>Agaricales</taxon>
        <taxon>Marasmiineae</taxon>
        <taxon>Mycenaceae</taxon>
        <taxon>Mycena</taxon>
    </lineage>
</organism>
<name>A0AAD6V0W3_9AGAR</name>
<protein>
    <submittedName>
        <fullName evidence="2">Uncharacterized protein</fullName>
    </submittedName>
</protein>
<gene>
    <name evidence="2" type="ORF">GGX14DRAFT_573017</name>
</gene>
<dbReference type="Proteomes" id="UP001219525">
    <property type="component" value="Unassembled WGS sequence"/>
</dbReference>
<reference evidence="2" key="1">
    <citation type="submission" date="2023-03" db="EMBL/GenBank/DDBJ databases">
        <title>Massive genome expansion in bonnet fungi (Mycena s.s.) driven by repeated elements and novel gene families across ecological guilds.</title>
        <authorList>
            <consortium name="Lawrence Berkeley National Laboratory"/>
            <person name="Harder C.B."/>
            <person name="Miyauchi S."/>
            <person name="Viragh M."/>
            <person name="Kuo A."/>
            <person name="Thoen E."/>
            <person name="Andreopoulos B."/>
            <person name="Lu D."/>
            <person name="Skrede I."/>
            <person name="Drula E."/>
            <person name="Henrissat B."/>
            <person name="Morin E."/>
            <person name="Kohler A."/>
            <person name="Barry K."/>
            <person name="LaButti K."/>
            <person name="Morin E."/>
            <person name="Salamov A."/>
            <person name="Lipzen A."/>
            <person name="Mereny Z."/>
            <person name="Hegedus B."/>
            <person name="Baldrian P."/>
            <person name="Stursova M."/>
            <person name="Weitz H."/>
            <person name="Taylor A."/>
            <person name="Grigoriev I.V."/>
            <person name="Nagy L.G."/>
            <person name="Martin F."/>
            <person name="Kauserud H."/>
        </authorList>
    </citation>
    <scope>NUCLEOTIDE SEQUENCE</scope>
    <source>
        <strain evidence="2">9144</strain>
    </source>
</reference>
<dbReference type="AlphaFoldDB" id="A0AAD6V0W3"/>